<keyword evidence="5 7" id="KW-0472">Membrane</keyword>
<dbReference type="EMBL" id="CR936257">
    <property type="protein sequence ID" value="CAI49007.1"/>
    <property type="molecule type" value="Genomic_DNA"/>
</dbReference>
<dbReference type="AlphaFoldDB" id="A0A1U7EVG0"/>
<feature type="transmembrane region" description="Helical" evidence="7">
    <location>
        <begin position="281"/>
        <end position="301"/>
    </location>
</feature>
<feature type="transmembrane region" description="Helical" evidence="7">
    <location>
        <begin position="352"/>
        <end position="371"/>
    </location>
</feature>
<evidence type="ECO:0000259" key="8">
    <source>
        <dbReference type="Pfam" id="PF03553"/>
    </source>
</evidence>
<keyword evidence="4 7" id="KW-1133">Transmembrane helix</keyword>
<dbReference type="Proteomes" id="UP000002698">
    <property type="component" value="Chromosome"/>
</dbReference>
<feature type="transmembrane region" description="Helical" evidence="7">
    <location>
        <begin position="483"/>
        <end position="502"/>
    </location>
</feature>
<evidence type="ECO:0000256" key="1">
    <source>
        <dbReference type="ARBA" id="ARBA00004651"/>
    </source>
</evidence>
<feature type="transmembrane region" description="Helical" evidence="7">
    <location>
        <begin position="169"/>
        <end position="189"/>
    </location>
</feature>
<proteinExistence type="predicted"/>
<evidence type="ECO:0000256" key="5">
    <source>
        <dbReference type="ARBA" id="ARBA00023136"/>
    </source>
</evidence>
<evidence type="ECO:0000256" key="4">
    <source>
        <dbReference type="ARBA" id="ARBA00022989"/>
    </source>
</evidence>
<feature type="transmembrane region" description="Helical" evidence="7">
    <location>
        <begin position="391"/>
        <end position="411"/>
    </location>
</feature>
<dbReference type="KEGG" id="nph:NP_1832A"/>
<dbReference type="PANTHER" id="PTHR43478">
    <property type="entry name" value="NA+/H+ ANTIPORTER-RELATED"/>
    <property type="match status" value="1"/>
</dbReference>
<dbReference type="Pfam" id="PF03553">
    <property type="entry name" value="Na_H_antiporter"/>
    <property type="match status" value="1"/>
</dbReference>
<dbReference type="EnsemblBacteria" id="CAI49007">
    <property type="protein sequence ID" value="CAI49007"/>
    <property type="gene ID" value="NP_1832A"/>
</dbReference>
<protein>
    <submittedName>
        <fullName evidence="9">Probable NhaC-type sodium/proton antiporter</fullName>
    </submittedName>
</protein>
<dbReference type="eggNOG" id="arCOG02009">
    <property type="taxonomic scope" value="Archaea"/>
</dbReference>
<dbReference type="InterPro" id="IPR018461">
    <property type="entry name" value="Na/H_Antiport_NhaC-like_C"/>
</dbReference>
<reference evidence="9 10" key="1">
    <citation type="journal article" date="2005" name="Genome Res.">
        <title>Living with two extremes: conclusions from the genome sequence of Natronomonas pharaonis.</title>
        <authorList>
            <person name="Falb M."/>
            <person name="Pfeiffer F."/>
            <person name="Palm P."/>
            <person name="Rodewald K."/>
            <person name="Hickmann V."/>
            <person name="Tittor J."/>
            <person name="Oesterhelt D."/>
        </authorList>
    </citation>
    <scope>NUCLEOTIDE SEQUENCE [LARGE SCALE GENOMIC DNA]</scope>
    <source>
        <strain evidence="10">ATCC 35678 / DSM 2160 / CIP 103997 / JCM 8858 / NBRC 14720 / NCIMB 2260 / Gabara</strain>
    </source>
</reference>
<keyword evidence="3 7" id="KW-0812">Transmembrane</keyword>
<gene>
    <name evidence="9" type="primary">nhaC1</name>
    <name evidence="9" type="synonym">tp51</name>
    <name evidence="9" type="ordered locus">NP_1832A</name>
</gene>
<dbReference type="HOGENOM" id="CLU_018751_2_0_2"/>
<feature type="transmembrane region" description="Helical" evidence="7">
    <location>
        <begin position="321"/>
        <end position="340"/>
    </location>
</feature>
<dbReference type="RefSeq" id="WP_011322639.1">
    <property type="nucleotide sequence ID" value="NC_007426.1"/>
</dbReference>
<organism evidence="9 10">
    <name type="scientific">Natronomonas pharaonis (strain ATCC 35678 / DSM 2160 / CIP 103997 / JCM 8858 / NBRC 14720 / NCIMB 2260 / Gabara)</name>
    <name type="common">Halobacterium pharaonis</name>
    <dbReference type="NCBI Taxonomy" id="348780"/>
    <lineage>
        <taxon>Archaea</taxon>
        <taxon>Methanobacteriati</taxon>
        <taxon>Methanobacteriota</taxon>
        <taxon>Stenosarchaea group</taxon>
        <taxon>Halobacteria</taxon>
        <taxon>Halobacteriales</taxon>
        <taxon>Natronomonadaceae</taxon>
        <taxon>Natronomonas</taxon>
    </lineage>
</organism>
<dbReference type="PANTHER" id="PTHR43478:SF1">
    <property type="entry name" value="NA+_H+ ANTIPORTER NHAC-LIKE C-TERMINAL DOMAIN-CONTAINING PROTEIN"/>
    <property type="match status" value="1"/>
</dbReference>
<feature type="transmembrane region" description="Helical" evidence="7">
    <location>
        <begin position="53"/>
        <end position="73"/>
    </location>
</feature>
<keyword evidence="2" id="KW-1003">Cell membrane</keyword>
<dbReference type="GO" id="GO:0005886">
    <property type="term" value="C:plasma membrane"/>
    <property type="evidence" value="ECO:0007669"/>
    <property type="project" value="UniProtKB-SubCell"/>
</dbReference>
<evidence type="ECO:0000256" key="3">
    <source>
        <dbReference type="ARBA" id="ARBA00022692"/>
    </source>
</evidence>
<name>A0A1U7EVG0_NATPD</name>
<evidence type="ECO:0000256" key="7">
    <source>
        <dbReference type="SAM" id="Phobius"/>
    </source>
</evidence>
<feature type="transmembrane region" description="Helical" evidence="7">
    <location>
        <begin position="209"/>
        <end position="232"/>
    </location>
</feature>
<feature type="region of interest" description="Disordered" evidence="6">
    <location>
        <begin position="541"/>
        <end position="568"/>
    </location>
</feature>
<evidence type="ECO:0000313" key="9">
    <source>
        <dbReference type="EMBL" id="CAI49007.1"/>
    </source>
</evidence>
<dbReference type="STRING" id="348780.NP_1832A"/>
<feature type="transmembrane region" description="Helical" evidence="7">
    <location>
        <begin position="12"/>
        <end position="41"/>
    </location>
</feature>
<comment type="subcellular location">
    <subcellularLocation>
        <location evidence="1">Cell membrane</location>
        <topology evidence="1">Multi-pass membrane protein</topology>
    </subcellularLocation>
</comment>
<feature type="domain" description="Na+/H+ antiporter NhaC-like C-terminal" evidence="8">
    <location>
        <begin position="177"/>
        <end position="501"/>
    </location>
</feature>
<feature type="transmembrane region" description="Helical" evidence="7">
    <location>
        <begin position="508"/>
        <end position="526"/>
    </location>
</feature>
<feature type="transmembrane region" description="Helical" evidence="7">
    <location>
        <begin position="85"/>
        <end position="107"/>
    </location>
</feature>
<dbReference type="OrthoDB" id="76879at2157"/>
<sequence length="568" mass="59680">MSEFGALSLIPPLFAIALALVTRKAVLSLFLGIWSGGIIYVGGPNPRADPTGWVHAVVADGFGLFTTFDWIVMAIIADDGFHAQILLFLLLIGSGVAMVWTLGGAYAVRDWALRRLDTPRKGMLATWVLGLLLFFDDYANTAIVGSTMKDVSDQLQVSREKLSYVVDSTAAPVSTVLLSSWVAFQIGLIDDAYGRLGLTGEDAPSAFEVFLSSIPFNMYAILAIAMVGIIVVTGRDYGEMLTAERRAWRTGKVYRDGARPMQDAEAGLGEPAADTHRLSSFFVPVVVLIVVTLGAALYTGYLAAGADLTGMVIEGDYTAALIYGSFAMVASGFLLGKFHGILDVGASTDTTINGFGIMLTAVTILVLAWGIGTAVGTLGTGEYVSGFAEAVLNPAVLPAVVFAIAAVIAFATGTSWGAMTILTPIVIPVAWELTGSHEMTAAVVGMVFSGTVLGDHTSPISDTSVLSSTFTGADLIDHVRTQLYYALTVGVVVVALILVWGLTGISPLLLLPVGVLALVGLVYALSEFDARRRGVSPVAVREASEVNQPVKPPIGGQTADDEKQTADD</sequence>
<dbReference type="GeneID" id="3703337"/>
<accession>A0A1U7EVG0</accession>
<feature type="transmembrane region" description="Helical" evidence="7">
    <location>
        <begin position="127"/>
        <end position="148"/>
    </location>
</feature>
<evidence type="ECO:0000256" key="2">
    <source>
        <dbReference type="ARBA" id="ARBA00022475"/>
    </source>
</evidence>
<keyword evidence="10" id="KW-1185">Reference proteome</keyword>
<evidence type="ECO:0000256" key="6">
    <source>
        <dbReference type="SAM" id="MobiDB-lite"/>
    </source>
</evidence>
<evidence type="ECO:0000313" key="10">
    <source>
        <dbReference type="Proteomes" id="UP000002698"/>
    </source>
</evidence>